<keyword evidence="2" id="KW-1185">Reference proteome</keyword>
<protein>
    <submittedName>
        <fullName evidence="1">Uncharacterized protein</fullName>
    </submittedName>
</protein>
<reference evidence="1 2" key="2">
    <citation type="journal article" date="2022" name="Mol. Ecol. Resour.">
        <title>The genomes of chicory, endive, great burdock and yacon provide insights into Asteraceae paleo-polyploidization history and plant inulin production.</title>
        <authorList>
            <person name="Fan W."/>
            <person name="Wang S."/>
            <person name="Wang H."/>
            <person name="Wang A."/>
            <person name="Jiang F."/>
            <person name="Liu H."/>
            <person name="Zhao H."/>
            <person name="Xu D."/>
            <person name="Zhang Y."/>
        </authorList>
    </citation>
    <scope>NUCLEOTIDE SEQUENCE [LARGE SCALE GENOMIC DNA]</scope>
    <source>
        <strain evidence="2">cv. Yunnan</strain>
        <tissue evidence="1">Leaves</tissue>
    </source>
</reference>
<name>A0ACB9II07_9ASTR</name>
<proteinExistence type="predicted"/>
<comment type="caution">
    <text evidence="1">The sequence shown here is derived from an EMBL/GenBank/DDBJ whole genome shotgun (WGS) entry which is preliminary data.</text>
</comment>
<gene>
    <name evidence="1" type="ORF">L1987_23474</name>
</gene>
<sequence length="393" mass="42935">MHDFLCSYILKLVNGNACDCEGLHVAWLDKISALLDSRLDSDYVLLKALLCKCLGHDPGTRSLVDDVWKCMRELIISPKFDVTVSTERKTTSGSTCHCLLLGDLLWSSYKTNIVDDKDLMNNLKEEILVVESDVIEGVRKNSLTCTDLKGHLDCVSGLGGFLFSSSFDKTINVWSLQDLNHVHTFKGHEHKVMAIVFGEREIPLCISGDNGGSGDKSVKAWSMHDYSLSCTMNGHKSVVCALAVCNGVLYSGSWDGTVCLWCLSDHSPLAVLGEEATSACGSVPSLAAHANTLVAAHENGCIKIWNKDAPLNPSVSAHSSSIFSIYMEGQWLFSGWWNKIVVVQKLSGDESRVDVTEIGSIAGDSVVTALHYWQRRLFVGHADRTIKVYSSGG</sequence>
<dbReference type="EMBL" id="CM042025">
    <property type="protein sequence ID" value="KAI3807544.1"/>
    <property type="molecule type" value="Genomic_DNA"/>
</dbReference>
<evidence type="ECO:0000313" key="2">
    <source>
        <dbReference type="Proteomes" id="UP001056120"/>
    </source>
</evidence>
<dbReference type="Proteomes" id="UP001056120">
    <property type="component" value="Linkage Group LG08"/>
</dbReference>
<accession>A0ACB9II07</accession>
<reference evidence="2" key="1">
    <citation type="journal article" date="2022" name="Mol. Ecol. Resour.">
        <title>The genomes of chicory, endive, great burdock and yacon provide insights into Asteraceae palaeo-polyploidization history and plant inulin production.</title>
        <authorList>
            <person name="Fan W."/>
            <person name="Wang S."/>
            <person name="Wang H."/>
            <person name="Wang A."/>
            <person name="Jiang F."/>
            <person name="Liu H."/>
            <person name="Zhao H."/>
            <person name="Xu D."/>
            <person name="Zhang Y."/>
        </authorList>
    </citation>
    <scope>NUCLEOTIDE SEQUENCE [LARGE SCALE GENOMIC DNA]</scope>
    <source>
        <strain evidence="2">cv. Yunnan</strain>
    </source>
</reference>
<evidence type="ECO:0000313" key="1">
    <source>
        <dbReference type="EMBL" id="KAI3807544.1"/>
    </source>
</evidence>
<organism evidence="1 2">
    <name type="scientific">Smallanthus sonchifolius</name>
    <dbReference type="NCBI Taxonomy" id="185202"/>
    <lineage>
        <taxon>Eukaryota</taxon>
        <taxon>Viridiplantae</taxon>
        <taxon>Streptophyta</taxon>
        <taxon>Embryophyta</taxon>
        <taxon>Tracheophyta</taxon>
        <taxon>Spermatophyta</taxon>
        <taxon>Magnoliopsida</taxon>
        <taxon>eudicotyledons</taxon>
        <taxon>Gunneridae</taxon>
        <taxon>Pentapetalae</taxon>
        <taxon>asterids</taxon>
        <taxon>campanulids</taxon>
        <taxon>Asterales</taxon>
        <taxon>Asteraceae</taxon>
        <taxon>Asteroideae</taxon>
        <taxon>Heliantheae alliance</taxon>
        <taxon>Millerieae</taxon>
        <taxon>Smallanthus</taxon>
    </lineage>
</organism>